<organism evidence="1 2">
    <name type="scientific">Dermacentor silvarum</name>
    <name type="common">Tick</name>
    <dbReference type="NCBI Taxonomy" id="543639"/>
    <lineage>
        <taxon>Eukaryota</taxon>
        <taxon>Metazoa</taxon>
        <taxon>Ecdysozoa</taxon>
        <taxon>Arthropoda</taxon>
        <taxon>Chelicerata</taxon>
        <taxon>Arachnida</taxon>
        <taxon>Acari</taxon>
        <taxon>Parasitiformes</taxon>
        <taxon>Ixodida</taxon>
        <taxon>Ixodoidea</taxon>
        <taxon>Ixodidae</taxon>
        <taxon>Rhipicephalinae</taxon>
        <taxon>Dermacentor</taxon>
    </lineage>
</organism>
<sequence length="358" mass="39953">MFPLYGRVYAGCKRSLVSELLEELKAKKKNERPDEQLVRLEQRCEPLFHFVPREAEPEPFGDVLDVEMSETEEAHEEIVPSNTRVTHRPDRDELEVCGAPDDLTDLPEEIQVNISKIKEALHSCDETAVRTADLFFMVSARPETVAAVCDELETDTIADSKMQLLLRSFAELKSEISLINGVVFVKSALLPKVSNLEEGTTARSLIDSIIAFAQDMPHVTVEGLLVPLVSAESMGKTQADVVQTLIKEGIPKDYAAICLRRMLQESRACIESLVAFVHTIVLKRGPLESVSAELVNWLTSVKDERSTDSKFSKLLMDFVSFYGSQMSPACLDSVVKVVNVNRTLLKKPIQNMLTKLTT</sequence>
<dbReference type="Proteomes" id="UP000821865">
    <property type="component" value="Chromosome 4"/>
</dbReference>
<evidence type="ECO:0000313" key="1">
    <source>
        <dbReference type="EMBL" id="KAH7954432.1"/>
    </source>
</evidence>
<proteinExistence type="predicted"/>
<gene>
    <name evidence="1" type="ORF">HPB49_018375</name>
</gene>
<comment type="caution">
    <text evidence="1">The sequence shown here is derived from an EMBL/GenBank/DDBJ whole genome shotgun (WGS) entry which is preliminary data.</text>
</comment>
<protein>
    <submittedName>
        <fullName evidence="1">Uncharacterized protein</fullName>
    </submittedName>
</protein>
<accession>A0ACB8CYY4</accession>
<reference evidence="1" key="1">
    <citation type="submission" date="2020-05" db="EMBL/GenBank/DDBJ databases">
        <title>Large-scale comparative analyses of tick genomes elucidate their genetic diversity and vector capacities.</title>
        <authorList>
            <person name="Jia N."/>
            <person name="Wang J."/>
            <person name="Shi W."/>
            <person name="Du L."/>
            <person name="Sun Y."/>
            <person name="Zhan W."/>
            <person name="Jiang J."/>
            <person name="Wang Q."/>
            <person name="Zhang B."/>
            <person name="Ji P."/>
            <person name="Sakyi L.B."/>
            <person name="Cui X."/>
            <person name="Yuan T."/>
            <person name="Jiang B."/>
            <person name="Yang W."/>
            <person name="Lam T.T.-Y."/>
            <person name="Chang Q."/>
            <person name="Ding S."/>
            <person name="Wang X."/>
            <person name="Zhu J."/>
            <person name="Ruan X."/>
            <person name="Zhao L."/>
            <person name="Wei J."/>
            <person name="Que T."/>
            <person name="Du C."/>
            <person name="Cheng J."/>
            <person name="Dai P."/>
            <person name="Han X."/>
            <person name="Huang E."/>
            <person name="Gao Y."/>
            <person name="Liu J."/>
            <person name="Shao H."/>
            <person name="Ye R."/>
            <person name="Li L."/>
            <person name="Wei W."/>
            <person name="Wang X."/>
            <person name="Wang C."/>
            <person name="Yang T."/>
            <person name="Huo Q."/>
            <person name="Li W."/>
            <person name="Guo W."/>
            <person name="Chen H."/>
            <person name="Zhou L."/>
            <person name="Ni X."/>
            <person name="Tian J."/>
            <person name="Zhou Y."/>
            <person name="Sheng Y."/>
            <person name="Liu T."/>
            <person name="Pan Y."/>
            <person name="Xia L."/>
            <person name="Li J."/>
            <person name="Zhao F."/>
            <person name="Cao W."/>
        </authorList>
    </citation>
    <scope>NUCLEOTIDE SEQUENCE</scope>
    <source>
        <strain evidence="1">Dsil-2018</strain>
    </source>
</reference>
<name>A0ACB8CYY4_DERSI</name>
<dbReference type="EMBL" id="CM023473">
    <property type="protein sequence ID" value="KAH7954432.1"/>
    <property type="molecule type" value="Genomic_DNA"/>
</dbReference>
<keyword evidence="2" id="KW-1185">Reference proteome</keyword>
<evidence type="ECO:0000313" key="2">
    <source>
        <dbReference type="Proteomes" id="UP000821865"/>
    </source>
</evidence>